<accession>A0A0B7B481</accession>
<organism evidence="1">
    <name type="scientific">Arion vulgaris</name>
    <dbReference type="NCBI Taxonomy" id="1028688"/>
    <lineage>
        <taxon>Eukaryota</taxon>
        <taxon>Metazoa</taxon>
        <taxon>Spiralia</taxon>
        <taxon>Lophotrochozoa</taxon>
        <taxon>Mollusca</taxon>
        <taxon>Gastropoda</taxon>
        <taxon>Heterobranchia</taxon>
        <taxon>Euthyneura</taxon>
        <taxon>Panpulmonata</taxon>
        <taxon>Eupulmonata</taxon>
        <taxon>Stylommatophora</taxon>
        <taxon>Helicina</taxon>
        <taxon>Arionoidea</taxon>
        <taxon>Arionidae</taxon>
        <taxon>Arion</taxon>
    </lineage>
</organism>
<gene>
    <name evidence="1" type="primary">ORF157205</name>
</gene>
<dbReference type="AlphaFoldDB" id="A0A0B7B481"/>
<evidence type="ECO:0000313" key="1">
    <source>
        <dbReference type="EMBL" id="CEK87076.1"/>
    </source>
</evidence>
<proteinExistence type="predicted"/>
<dbReference type="EMBL" id="HACG01040211">
    <property type="protein sequence ID" value="CEK87076.1"/>
    <property type="molecule type" value="Transcribed_RNA"/>
</dbReference>
<sequence>MSTEQNNHGLSFSWDKSKNENISTATSITFQYSFSKRSISVQGDLFGICSHQMIDYVAARSVASSIAKPLFSSITVNYTCWIMNSTV</sequence>
<name>A0A0B7B481_9EUPU</name>
<protein>
    <submittedName>
        <fullName evidence="1">Uncharacterized protein</fullName>
    </submittedName>
</protein>
<reference evidence="1" key="1">
    <citation type="submission" date="2014-12" db="EMBL/GenBank/DDBJ databases">
        <title>Insight into the proteome of Arion vulgaris.</title>
        <authorList>
            <person name="Aradska J."/>
            <person name="Bulat T."/>
            <person name="Smidak R."/>
            <person name="Sarate P."/>
            <person name="Gangsoo J."/>
            <person name="Sialana F."/>
            <person name="Bilban M."/>
            <person name="Lubec G."/>
        </authorList>
    </citation>
    <scope>NUCLEOTIDE SEQUENCE</scope>
    <source>
        <tissue evidence="1">Skin</tissue>
    </source>
</reference>